<organism evidence="3 4">
    <name type="scientific">Pleuronectes platessa</name>
    <name type="common">European plaice</name>
    <dbReference type="NCBI Taxonomy" id="8262"/>
    <lineage>
        <taxon>Eukaryota</taxon>
        <taxon>Metazoa</taxon>
        <taxon>Chordata</taxon>
        <taxon>Craniata</taxon>
        <taxon>Vertebrata</taxon>
        <taxon>Euteleostomi</taxon>
        <taxon>Actinopterygii</taxon>
        <taxon>Neopterygii</taxon>
        <taxon>Teleostei</taxon>
        <taxon>Neoteleostei</taxon>
        <taxon>Acanthomorphata</taxon>
        <taxon>Carangaria</taxon>
        <taxon>Pleuronectiformes</taxon>
        <taxon>Pleuronectoidei</taxon>
        <taxon>Pleuronectidae</taxon>
        <taxon>Pleuronectes</taxon>
    </lineage>
</organism>
<reference evidence="3" key="1">
    <citation type="submission" date="2020-03" db="EMBL/GenBank/DDBJ databases">
        <authorList>
            <person name="Weist P."/>
        </authorList>
    </citation>
    <scope>NUCLEOTIDE SEQUENCE</scope>
</reference>
<gene>
    <name evidence="3" type="ORF">PLEPLA_LOCUS47459</name>
</gene>
<feature type="compositionally biased region" description="Polar residues" evidence="1">
    <location>
        <begin position="379"/>
        <end position="408"/>
    </location>
</feature>
<dbReference type="AlphaFoldDB" id="A0A9N7VUL9"/>
<dbReference type="EMBL" id="CADEAL010004439">
    <property type="protein sequence ID" value="CAB1459622.1"/>
    <property type="molecule type" value="Genomic_DNA"/>
</dbReference>
<proteinExistence type="predicted"/>
<feature type="signal peptide" evidence="2">
    <location>
        <begin position="1"/>
        <end position="19"/>
    </location>
</feature>
<evidence type="ECO:0000256" key="2">
    <source>
        <dbReference type="SAM" id="SignalP"/>
    </source>
</evidence>
<feature type="chain" id="PRO_5040141073" evidence="2">
    <location>
        <begin position="20"/>
        <end position="434"/>
    </location>
</feature>
<feature type="region of interest" description="Disordered" evidence="1">
    <location>
        <begin position="203"/>
        <end position="301"/>
    </location>
</feature>
<keyword evidence="2" id="KW-0732">Signal</keyword>
<feature type="compositionally biased region" description="Polar residues" evidence="1">
    <location>
        <begin position="290"/>
        <end position="301"/>
    </location>
</feature>
<dbReference type="Proteomes" id="UP001153269">
    <property type="component" value="Unassembled WGS sequence"/>
</dbReference>
<keyword evidence="4" id="KW-1185">Reference proteome</keyword>
<feature type="compositionally biased region" description="Basic and acidic residues" evidence="1">
    <location>
        <begin position="120"/>
        <end position="137"/>
    </location>
</feature>
<feature type="compositionally biased region" description="Polar residues" evidence="1">
    <location>
        <begin position="243"/>
        <end position="252"/>
    </location>
</feature>
<evidence type="ECO:0000313" key="4">
    <source>
        <dbReference type="Proteomes" id="UP001153269"/>
    </source>
</evidence>
<accession>A0A9N7VUL9</accession>
<feature type="region of interest" description="Disordered" evidence="1">
    <location>
        <begin position="324"/>
        <end position="434"/>
    </location>
</feature>
<name>A0A9N7VUL9_PLEPL</name>
<feature type="region of interest" description="Disordered" evidence="1">
    <location>
        <begin position="120"/>
        <end position="162"/>
    </location>
</feature>
<evidence type="ECO:0000313" key="3">
    <source>
        <dbReference type="EMBL" id="CAB1459622.1"/>
    </source>
</evidence>
<protein>
    <submittedName>
        <fullName evidence="3">Uncharacterized protein</fullName>
    </submittedName>
</protein>
<evidence type="ECO:0000256" key="1">
    <source>
        <dbReference type="SAM" id="MobiDB-lite"/>
    </source>
</evidence>
<feature type="compositionally biased region" description="Polar residues" evidence="1">
    <location>
        <begin position="259"/>
        <end position="283"/>
    </location>
</feature>
<comment type="caution">
    <text evidence="3">The sequence shown here is derived from an EMBL/GenBank/DDBJ whole genome shotgun (WGS) entry which is preliminary data.</text>
</comment>
<sequence length="434" mass="45673">MLLHACLLLFIITTDKTLAQSPQRCGGDVSLDQGPVGRLSLTVPGLISVTQGLNSMNQLSLCTWTIHIPPGTRRLRIGSWRAQGRLCSLGCDGNQAALTWTGAGTSSNVIQLSYYVQEDERNSSEDHTSPHPDRDLLHWSPTGTSFSSRVSEKAVRGTEGVRGQRHDVLELSPGPLGLCLVPPPGTGACCTPTSPLQGLGGVAGTGTLPLPEERPNNGADTSGAAHRSDGPISATHPYFLHTDASNTKTNPSHEPVKTPTDSTARGSNTSPGTGTYKYTTSLTPKHAGQHKTTQAHTSRSSFNHFQSLTSSSFPELRSLTTWESGTVPVPGGAAVSGTPGEVRPHSWRSQRSTDGLDSDRTSAITLDPLESPTEPPQDDASSAQTYIEPTGSSTSSRAHAETHQSSAAHITESDAAVGSVGTGSFQPKHKSKLV</sequence>